<accession>A0A9J7I3G9</accession>
<evidence type="ECO:0000256" key="1">
    <source>
        <dbReference type="ARBA" id="ARBA00023157"/>
    </source>
</evidence>
<evidence type="ECO:0000259" key="4">
    <source>
        <dbReference type="PROSITE" id="PS50240"/>
    </source>
</evidence>
<keyword evidence="1" id="KW-1015">Disulfide bond</keyword>
<keyword evidence="3" id="KW-0732">Signal</keyword>
<protein>
    <submittedName>
        <fullName evidence="6">Phenoloxidase-activating factor 2-like</fullName>
    </submittedName>
</protein>
<dbReference type="eggNOG" id="KOG3627">
    <property type="taxonomic scope" value="Eukaryota"/>
</dbReference>
<organism evidence="5 6">
    <name type="scientific">Musca domestica</name>
    <name type="common">House fly</name>
    <dbReference type="NCBI Taxonomy" id="7370"/>
    <lineage>
        <taxon>Eukaryota</taxon>
        <taxon>Metazoa</taxon>
        <taxon>Ecdysozoa</taxon>
        <taxon>Arthropoda</taxon>
        <taxon>Hexapoda</taxon>
        <taxon>Insecta</taxon>
        <taxon>Pterygota</taxon>
        <taxon>Neoptera</taxon>
        <taxon>Endopterygota</taxon>
        <taxon>Diptera</taxon>
        <taxon>Brachycera</taxon>
        <taxon>Muscomorpha</taxon>
        <taxon>Muscoidea</taxon>
        <taxon>Muscidae</taxon>
        <taxon>Musca</taxon>
    </lineage>
</organism>
<dbReference type="InterPro" id="IPR001254">
    <property type="entry name" value="Trypsin_dom"/>
</dbReference>
<reference evidence="6" key="1">
    <citation type="submission" date="2025-08" db="UniProtKB">
        <authorList>
            <consortium name="RefSeq"/>
        </authorList>
    </citation>
    <scope>IDENTIFICATION</scope>
    <source>
        <strain evidence="6">Aabys</strain>
        <tissue evidence="6">Whole body</tissue>
    </source>
</reference>
<dbReference type="InterPro" id="IPR043504">
    <property type="entry name" value="Peptidase_S1_PA_chymotrypsin"/>
</dbReference>
<evidence type="ECO:0000256" key="3">
    <source>
        <dbReference type="SAM" id="SignalP"/>
    </source>
</evidence>
<dbReference type="CDD" id="cd00190">
    <property type="entry name" value="Tryp_SPc"/>
    <property type="match status" value="1"/>
</dbReference>
<proteinExistence type="inferred from homology"/>
<dbReference type="STRING" id="7370.A0A1I8MBD1"/>
<dbReference type="PROSITE" id="PS50240">
    <property type="entry name" value="TRYPSIN_DOM"/>
    <property type="match status" value="1"/>
</dbReference>
<dbReference type="InterPro" id="IPR051487">
    <property type="entry name" value="Ser/Thr_Proteases_Immune/Dev"/>
</dbReference>
<gene>
    <name evidence="6" type="primary">LOC101893653</name>
</gene>
<dbReference type="Gene3D" id="2.40.10.10">
    <property type="entry name" value="Trypsin-like serine proteases"/>
    <property type="match status" value="1"/>
</dbReference>
<dbReference type="Proteomes" id="UP001652621">
    <property type="component" value="Unplaced"/>
</dbReference>
<dbReference type="SMART" id="SM00020">
    <property type="entry name" value="Tryp_SPc"/>
    <property type="match status" value="1"/>
</dbReference>
<dbReference type="VEuPathDB" id="VectorBase:MDOMA2_016409"/>
<sequence length="294" mass="32231">MLEFQRGLVQILLLIGFLWLNLNKIQAEETKSIKCGQRNTQGIPTASNSDIPTPLGESKFGEFPWTIDIAQGPRVFCAGSLIHPKVVLTAGQCLLRQNDNELKLRAGVWDRAANNERYPYQERSIAKAIIHPEMAARRNDLALVIVNEPFILADHIGTVCLPPANYATPNGTICYATGWGRRSLFGDLSQRMKLVTLSSLEGELCEREIQTKLESSVMCAVGQNGNDTCAGDSGGPLVSRIEAEGKVYHQIGITSFGAACFAGIPGGYTNVAHLREWIDSQMRENGLETATYIH</sequence>
<dbReference type="GeneID" id="101893653"/>
<evidence type="ECO:0000313" key="6">
    <source>
        <dbReference type="RefSeq" id="XP_005186139.2"/>
    </source>
</evidence>
<evidence type="ECO:0000256" key="2">
    <source>
        <dbReference type="ARBA" id="ARBA00024195"/>
    </source>
</evidence>
<comment type="similarity">
    <text evidence="2">Belongs to the peptidase S1 family. CLIP subfamily.</text>
</comment>
<dbReference type="Pfam" id="PF00089">
    <property type="entry name" value="Trypsin"/>
    <property type="match status" value="1"/>
</dbReference>
<dbReference type="PRINTS" id="PR00722">
    <property type="entry name" value="CHYMOTRYPSIN"/>
</dbReference>
<dbReference type="InterPro" id="IPR001314">
    <property type="entry name" value="Peptidase_S1A"/>
</dbReference>
<dbReference type="PROSITE" id="PS00135">
    <property type="entry name" value="TRYPSIN_SER"/>
    <property type="match status" value="1"/>
</dbReference>
<dbReference type="VEuPathDB" id="VectorBase:MDOA003147"/>
<dbReference type="RefSeq" id="XP_005186139.2">
    <property type="nucleotide sequence ID" value="XM_005186082.4"/>
</dbReference>
<dbReference type="InterPro" id="IPR009003">
    <property type="entry name" value="Peptidase_S1_PA"/>
</dbReference>
<dbReference type="PANTHER" id="PTHR24256">
    <property type="entry name" value="TRYPTASE-RELATED"/>
    <property type="match status" value="1"/>
</dbReference>
<feature type="chain" id="PRO_5046646345" evidence="3">
    <location>
        <begin position="28"/>
        <end position="294"/>
    </location>
</feature>
<keyword evidence="5" id="KW-1185">Reference proteome</keyword>
<evidence type="ECO:0000313" key="5">
    <source>
        <dbReference type="Proteomes" id="UP001652621"/>
    </source>
</evidence>
<name>A0A9J7I3G9_MUSDO</name>
<feature type="signal peptide" evidence="3">
    <location>
        <begin position="1"/>
        <end position="27"/>
    </location>
</feature>
<feature type="domain" description="Peptidase S1" evidence="4">
    <location>
        <begin position="33"/>
        <end position="283"/>
    </location>
</feature>
<dbReference type="SUPFAM" id="SSF50494">
    <property type="entry name" value="Trypsin-like serine proteases"/>
    <property type="match status" value="1"/>
</dbReference>
<dbReference type="InterPro" id="IPR033116">
    <property type="entry name" value="TRYPSIN_SER"/>
</dbReference>
<dbReference type="OrthoDB" id="6261922at2759"/>